<evidence type="ECO:0000313" key="1">
    <source>
        <dbReference type="EMBL" id="AVY94749.1"/>
    </source>
</evidence>
<accession>A0A2S0PBI0</accession>
<reference evidence="1 2" key="1">
    <citation type="submission" date="2018-04" db="EMBL/GenBank/DDBJ databases">
        <title>Denitrifier Microvirgula.</title>
        <authorList>
            <person name="Anderson E."/>
            <person name="Jang J."/>
            <person name="Ishii S."/>
        </authorList>
    </citation>
    <scope>NUCLEOTIDE SEQUENCE [LARGE SCALE GENOMIC DNA]</scope>
    <source>
        <strain evidence="1 2">BE2.4</strain>
    </source>
</reference>
<proteinExistence type="predicted"/>
<evidence type="ECO:0000313" key="2">
    <source>
        <dbReference type="Proteomes" id="UP000244173"/>
    </source>
</evidence>
<dbReference type="RefSeq" id="WP_028500572.1">
    <property type="nucleotide sequence ID" value="NZ_CP028519.1"/>
</dbReference>
<dbReference type="KEGG" id="maer:DAI18_12395"/>
<gene>
    <name evidence="1" type="ORF">DAI18_12395</name>
</gene>
<dbReference type="STRING" id="1122240.GCA_000620105_01717"/>
<dbReference type="AlphaFoldDB" id="A0A2S0PBI0"/>
<organism evidence="1 2">
    <name type="scientific">Microvirgula aerodenitrificans</name>
    <dbReference type="NCBI Taxonomy" id="57480"/>
    <lineage>
        <taxon>Bacteria</taxon>
        <taxon>Pseudomonadati</taxon>
        <taxon>Pseudomonadota</taxon>
        <taxon>Betaproteobacteria</taxon>
        <taxon>Neisseriales</taxon>
        <taxon>Aquaspirillaceae</taxon>
        <taxon>Microvirgula</taxon>
    </lineage>
</organism>
<dbReference type="Proteomes" id="UP000244173">
    <property type="component" value="Chromosome"/>
</dbReference>
<keyword evidence="2" id="KW-1185">Reference proteome</keyword>
<protein>
    <submittedName>
        <fullName evidence="1">Uncharacterized protein</fullName>
    </submittedName>
</protein>
<dbReference type="EMBL" id="CP028519">
    <property type="protein sequence ID" value="AVY94749.1"/>
    <property type="molecule type" value="Genomic_DNA"/>
</dbReference>
<sequence>MTGIGHRPGFLCLTPGLATLWTHDRRGACRLASWTDAECEQAAAQCAGSAGLHLLIEDPADPLHVEQTPPVALHHRRRWVHFRLERLFPDAPCRGLHRLPQRRVAFSAPARPAAPGRWLAALYRHGVTVHSVQSVTLLTAALAARIAAGHDGVVLCLPAFADHSLRFLRLDPDRPLSRVICADTPGTLFDSECRHLADDLPRQPEPVLIVVTDAGFAPTAAPDWPFALHRLPASQLDDCAAPSAIGAVLREAQRGHGLLSPPARGLRTMDATHLLEPSCPTT</sequence>
<name>A0A2S0PBI0_9NEIS</name>